<dbReference type="Pfam" id="PF16321">
    <property type="entry name" value="Ribosom_S30AE_C"/>
    <property type="match status" value="1"/>
</dbReference>
<dbReference type="OrthoDB" id="9794975at2"/>
<dbReference type="Gene3D" id="3.30.505.50">
    <property type="entry name" value="Sigma 54 modulation/S30EA ribosomal protein, C-terminal domain"/>
    <property type="match status" value="1"/>
</dbReference>
<evidence type="ECO:0000313" key="5">
    <source>
        <dbReference type="EMBL" id="QNU67573.1"/>
    </source>
</evidence>
<sequence>MKTIINGKNIEITEGLRERVTKKISKLNRFFEKEVEAHVTLGVQKLRQTAEITISYNGIVFRAEESNEDMYVSIDKAVDLIERQIRKNKTRLEKKLYENDFRVENFTFTDTEEVPEEKEFKIVRSKRFAIKPMDVEEAILQMNLLGHEFFMFFNAETNHSNVVYKRKDGNYGLIEPEF</sequence>
<feature type="domain" description="Sigma 54 modulation/S30EA ribosomal protein C-terminal" evidence="4">
    <location>
        <begin position="118"/>
        <end position="173"/>
    </location>
</feature>
<comment type="subunit">
    <text evidence="3">Interacts with 100S ribosomes.</text>
</comment>
<comment type="subcellular location">
    <subcellularLocation>
        <location evidence="3">Cytoplasm</location>
    </subcellularLocation>
</comment>
<dbReference type="InterPro" id="IPR036567">
    <property type="entry name" value="RHF-like"/>
</dbReference>
<evidence type="ECO:0000256" key="1">
    <source>
        <dbReference type="ARBA" id="ARBA00022490"/>
    </source>
</evidence>
<dbReference type="SUPFAM" id="SSF69754">
    <property type="entry name" value="Ribosome binding protein Y (YfiA homologue)"/>
    <property type="match status" value="1"/>
</dbReference>
<gene>
    <name evidence="5" type="primary">raiA</name>
    <name evidence="3" type="synonym">hpf</name>
    <name evidence="5" type="ORF">EHE19_003385</name>
</gene>
<dbReference type="InterPro" id="IPR050574">
    <property type="entry name" value="HPF/YfiA_ribosome-assoc"/>
</dbReference>
<dbReference type="InterPro" id="IPR034694">
    <property type="entry name" value="HPF_long/plastid"/>
</dbReference>
<dbReference type="Pfam" id="PF02482">
    <property type="entry name" value="Ribosomal_S30AE"/>
    <property type="match status" value="1"/>
</dbReference>
<reference evidence="5 6" key="1">
    <citation type="submission" date="2020-09" db="EMBL/GenBank/DDBJ databases">
        <title>Characterization and genome sequencing of Ruminiclostridium sp. nov. MA18.</title>
        <authorList>
            <person name="Rettenmaier R."/>
            <person name="Kowollik M.-L."/>
            <person name="Liebl W."/>
            <person name="Zverlov V."/>
        </authorList>
    </citation>
    <scope>NUCLEOTIDE SEQUENCE [LARGE SCALE GENOMIC DNA]</scope>
    <source>
        <strain evidence="5 6">MA18</strain>
    </source>
</reference>
<dbReference type="Gene3D" id="3.30.160.100">
    <property type="entry name" value="Ribosome hibernation promotion factor-like"/>
    <property type="match status" value="1"/>
</dbReference>
<accession>A0A4U7JFN9</accession>
<dbReference type="PANTHER" id="PTHR33231:SF1">
    <property type="entry name" value="30S RIBOSOMAL PROTEIN"/>
    <property type="match status" value="1"/>
</dbReference>
<dbReference type="GO" id="GO:0022627">
    <property type="term" value="C:cytosolic small ribosomal subunit"/>
    <property type="evidence" value="ECO:0007669"/>
    <property type="project" value="TreeGrafter"/>
</dbReference>
<dbReference type="EMBL" id="CP061336">
    <property type="protein sequence ID" value="QNU67573.1"/>
    <property type="molecule type" value="Genomic_DNA"/>
</dbReference>
<keyword evidence="2 3" id="KW-0810">Translation regulation</keyword>
<dbReference type="RefSeq" id="WP_137697614.1">
    <property type="nucleotide sequence ID" value="NZ_CP061336.1"/>
</dbReference>
<organism evidence="5 6">
    <name type="scientific">Ruminiclostridium herbifermentans</name>
    <dbReference type="NCBI Taxonomy" id="2488810"/>
    <lineage>
        <taxon>Bacteria</taxon>
        <taxon>Bacillati</taxon>
        <taxon>Bacillota</taxon>
        <taxon>Clostridia</taxon>
        <taxon>Eubacteriales</taxon>
        <taxon>Oscillospiraceae</taxon>
        <taxon>Ruminiclostridium</taxon>
    </lineage>
</organism>
<dbReference type="FunFam" id="3.30.505.50:FF:000001">
    <property type="entry name" value="Ribosome hibernation promoting factor"/>
    <property type="match status" value="1"/>
</dbReference>
<evidence type="ECO:0000313" key="6">
    <source>
        <dbReference type="Proteomes" id="UP000306409"/>
    </source>
</evidence>
<dbReference type="CDD" id="cd00552">
    <property type="entry name" value="RaiA"/>
    <property type="match status" value="1"/>
</dbReference>
<dbReference type="GO" id="GO:0043024">
    <property type="term" value="F:ribosomal small subunit binding"/>
    <property type="evidence" value="ECO:0007669"/>
    <property type="project" value="TreeGrafter"/>
</dbReference>
<evidence type="ECO:0000256" key="3">
    <source>
        <dbReference type="HAMAP-Rule" id="MF_00839"/>
    </source>
</evidence>
<evidence type="ECO:0000259" key="4">
    <source>
        <dbReference type="Pfam" id="PF16321"/>
    </source>
</evidence>
<dbReference type="KEGG" id="rher:EHE19_003385"/>
<dbReference type="InterPro" id="IPR038416">
    <property type="entry name" value="Ribosom_S30AE_C_sf"/>
</dbReference>
<dbReference type="HAMAP" id="MF_00839">
    <property type="entry name" value="HPF"/>
    <property type="match status" value="1"/>
</dbReference>
<dbReference type="NCBIfam" id="TIGR00741">
    <property type="entry name" value="yfiA"/>
    <property type="match status" value="1"/>
</dbReference>
<proteinExistence type="inferred from homology"/>
<comment type="function">
    <text evidence="3">Required for dimerization of active 70S ribosomes into 100S ribosomes in stationary phase; 100S ribosomes are translationally inactive and sometimes present during exponential growth.</text>
</comment>
<dbReference type="GO" id="GO:0045900">
    <property type="term" value="P:negative regulation of translational elongation"/>
    <property type="evidence" value="ECO:0007669"/>
    <property type="project" value="TreeGrafter"/>
</dbReference>
<dbReference type="PANTHER" id="PTHR33231">
    <property type="entry name" value="30S RIBOSOMAL PROTEIN"/>
    <property type="match status" value="1"/>
</dbReference>
<name>A0A4U7JFN9_9FIRM</name>
<comment type="similarity">
    <text evidence="3">Belongs to the HPF/YfiA ribosome-associated protein family. Long HPF subfamily.</text>
</comment>
<protein>
    <recommendedName>
        <fullName evidence="3">Ribosome hibernation promoting factor</fullName>
        <shortName evidence="3">HPF</shortName>
    </recommendedName>
</protein>
<dbReference type="InterPro" id="IPR003489">
    <property type="entry name" value="RHF/RaiA"/>
</dbReference>
<dbReference type="Proteomes" id="UP000306409">
    <property type="component" value="Chromosome"/>
</dbReference>
<keyword evidence="1 3" id="KW-0963">Cytoplasm</keyword>
<evidence type="ECO:0000256" key="2">
    <source>
        <dbReference type="ARBA" id="ARBA00022845"/>
    </source>
</evidence>
<keyword evidence="6" id="KW-1185">Reference proteome</keyword>
<dbReference type="InterPro" id="IPR032528">
    <property type="entry name" value="Ribosom_S30AE_C"/>
</dbReference>
<dbReference type="AlphaFoldDB" id="A0A4U7JFN9"/>